<evidence type="ECO:0000256" key="1">
    <source>
        <dbReference type="SAM" id="MobiDB-lite"/>
    </source>
</evidence>
<dbReference type="RefSeq" id="XP_015658487.1">
    <property type="nucleotide sequence ID" value="XM_015802971.1"/>
</dbReference>
<evidence type="ECO:0000313" key="3">
    <source>
        <dbReference type="Proteomes" id="UP000037923"/>
    </source>
</evidence>
<dbReference type="Proteomes" id="UP000037923">
    <property type="component" value="Unassembled WGS sequence"/>
</dbReference>
<dbReference type="Pfam" id="PF07344">
    <property type="entry name" value="Amastin"/>
    <property type="match status" value="1"/>
</dbReference>
<organism evidence="2 3">
    <name type="scientific">Leptomonas pyrrhocoris</name>
    <name type="common">Firebug parasite</name>
    <dbReference type="NCBI Taxonomy" id="157538"/>
    <lineage>
        <taxon>Eukaryota</taxon>
        <taxon>Discoba</taxon>
        <taxon>Euglenozoa</taxon>
        <taxon>Kinetoplastea</taxon>
        <taxon>Metakinetoplastina</taxon>
        <taxon>Trypanosomatida</taxon>
        <taxon>Trypanosomatidae</taxon>
        <taxon>Leishmaniinae</taxon>
        <taxon>Leptomonas</taxon>
    </lineage>
</organism>
<dbReference type="OrthoDB" id="244479at2759"/>
<evidence type="ECO:0000313" key="2">
    <source>
        <dbReference type="EMBL" id="KPA80047.1"/>
    </source>
</evidence>
<comment type="caution">
    <text evidence="2">The sequence shown here is derived from an EMBL/GenBank/DDBJ whole genome shotgun (WGS) entry which is preliminary data.</text>
</comment>
<dbReference type="RefSeq" id="XP_015658486.1">
    <property type="nucleotide sequence ID" value="XM_015802970.1"/>
</dbReference>
<name>A0A0M9G143_LEPPY</name>
<dbReference type="InterPro" id="IPR009944">
    <property type="entry name" value="Amastin"/>
</dbReference>
<dbReference type="OMA" id="NEPLCEN"/>
<proteinExistence type="predicted"/>
<dbReference type="VEuPathDB" id="TriTrypDB:LpyrH10_09_1640"/>
<accession>A0A0M9G143</accession>
<dbReference type="PANTHER" id="PTHR33297">
    <property type="entry name" value="AMASTIN-LIKE SURFACE PROTEIN-LIKE PROTEIN-RELATED"/>
    <property type="match status" value="1"/>
</dbReference>
<feature type="region of interest" description="Disordered" evidence="1">
    <location>
        <begin position="1"/>
        <end position="39"/>
    </location>
</feature>
<gene>
    <name evidence="2" type="ORF">ABB37_05064</name>
</gene>
<keyword evidence="3" id="KW-1185">Reference proteome</keyword>
<feature type="compositionally biased region" description="Basic and acidic residues" evidence="1">
    <location>
        <begin position="21"/>
        <end position="39"/>
    </location>
</feature>
<dbReference type="AlphaFoldDB" id="A0A0M9G143"/>
<dbReference type="EMBL" id="LGTL01000009">
    <property type="protein sequence ID" value="KPA80047.1"/>
    <property type="molecule type" value="Genomic_DNA"/>
</dbReference>
<dbReference type="PANTHER" id="PTHR33297:SF4">
    <property type="entry name" value="AMASTIN"/>
    <property type="match status" value="1"/>
</dbReference>
<sequence length="249" mass="27420">MSAKNKETSSSHEPANEPVNEEPHTESENGEEPAKKNKYDRGGKHPVVGLIIYCVLQFVALLFVVIATPIAMFKMNNEWRNKVYPQLASSSKQLCVSAWGMKLGCSQTGYYNRDFTHTFCYRVRVNFKVVEAFCIMTIGFMVLGLAMGLLSVMQKVTKGSAGAIGAFAMLLCIVPWSIIAGMYYQKPCCETTGWNTDNKVRNCQGNNTNIVNEDIPGFKTMGNYGPGFGLLVAAWALQVVGIVFAFAPL</sequence>
<feature type="compositionally biased region" description="Basic and acidic residues" evidence="1">
    <location>
        <begin position="1"/>
        <end position="10"/>
    </location>
</feature>
<dbReference type="GeneID" id="26905355"/>
<reference evidence="2 3" key="1">
    <citation type="submission" date="2015-07" db="EMBL/GenBank/DDBJ databases">
        <title>High-quality genome of monoxenous trypanosomatid Leptomonas pyrrhocoris.</title>
        <authorList>
            <person name="Flegontov P."/>
            <person name="Butenko A."/>
            <person name="Firsov S."/>
            <person name="Vlcek C."/>
            <person name="Logacheva M.D."/>
            <person name="Field M."/>
            <person name="Filatov D."/>
            <person name="Flegontova O."/>
            <person name="Gerasimov E."/>
            <person name="Jackson A.P."/>
            <person name="Kelly S."/>
            <person name="Opperdoes F."/>
            <person name="O'Reilly A."/>
            <person name="Votypka J."/>
            <person name="Yurchenko V."/>
            <person name="Lukes J."/>
        </authorList>
    </citation>
    <scope>NUCLEOTIDE SEQUENCE [LARGE SCALE GENOMIC DNA]</scope>
    <source>
        <strain evidence="2">H10</strain>
    </source>
</reference>
<protein>
    <submittedName>
        <fullName evidence="2">Putative amastin</fullName>
    </submittedName>
</protein>
<dbReference type="EMBL" id="LGTL01000009">
    <property type="protein sequence ID" value="KPA80048.1"/>
    <property type="molecule type" value="Genomic_DNA"/>
</dbReference>